<evidence type="ECO:0000313" key="1">
    <source>
        <dbReference type="EMBL" id="MFD1479671.1"/>
    </source>
</evidence>
<dbReference type="EMBL" id="JBHTOQ010000002">
    <property type="protein sequence ID" value="MFD1479671.1"/>
    <property type="molecule type" value="Genomic_DNA"/>
</dbReference>
<reference evidence="2" key="1">
    <citation type="journal article" date="2019" name="Int. J. Syst. Evol. Microbiol.">
        <title>The Global Catalogue of Microorganisms (GCM) 10K type strain sequencing project: providing services to taxonomists for standard genome sequencing and annotation.</title>
        <authorList>
            <consortium name="The Broad Institute Genomics Platform"/>
            <consortium name="The Broad Institute Genome Sequencing Center for Infectious Disease"/>
            <person name="Wu L."/>
            <person name="Ma J."/>
        </authorList>
    </citation>
    <scope>NUCLEOTIDE SEQUENCE [LARGE SCALE GENOMIC DNA]</scope>
    <source>
        <strain evidence="2">CCM 8875</strain>
    </source>
</reference>
<sequence>MIQAAHHQADAYGEPLTALRFVTDAYGPLMTVRIGDEVWHHDGTRFDLVKPDQQADDDYSPRP</sequence>
<dbReference type="Proteomes" id="UP001597302">
    <property type="component" value="Unassembled WGS sequence"/>
</dbReference>
<proteinExistence type="predicted"/>
<organism evidence="1 2">
    <name type="scientific">Paracoccus nototheniae</name>
    <dbReference type="NCBI Taxonomy" id="2489002"/>
    <lineage>
        <taxon>Bacteria</taxon>
        <taxon>Pseudomonadati</taxon>
        <taxon>Pseudomonadota</taxon>
        <taxon>Alphaproteobacteria</taxon>
        <taxon>Rhodobacterales</taxon>
        <taxon>Paracoccaceae</taxon>
        <taxon>Paracoccus</taxon>
    </lineage>
</organism>
<name>A0ABW4DS60_9RHOB</name>
<protein>
    <submittedName>
        <fullName evidence="1">Uncharacterized protein</fullName>
    </submittedName>
</protein>
<accession>A0ABW4DS60</accession>
<dbReference type="RefSeq" id="WP_131578442.1">
    <property type="nucleotide sequence ID" value="NZ_CBCSAJ010000113.1"/>
</dbReference>
<keyword evidence="2" id="KW-1185">Reference proteome</keyword>
<comment type="caution">
    <text evidence="1">The sequence shown here is derived from an EMBL/GenBank/DDBJ whole genome shotgun (WGS) entry which is preliminary data.</text>
</comment>
<evidence type="ECO:0000313" key="2">
    <source>
        <dbReference type="Proteomes" id="UP001597302"/>
    </source>
</evidence>
<gene>
    <name evidence="1" type="ORF">ACFQ5P_00025</name>
</gene>